<gene>
    <name evidence="6" type="ORF">C1I91_27165</name>
</gene>
<dbReference type="EMBL" id="CP025746">
    <property type="protein sequence ID" value="QAA35031.1"/>
    <property type="molecule type" value="Genomic_DNA"/>
</dbReference>
<feature type="transmembrane region" description="Helical" evidence="5">
    <location>
        <begin position="385"/>
        <end position="403"/>
    </location>
</feature>
<comment type="subcellular location">
    <subcellularLocation>
        <location evidence="1">Membrane</location>
        <topology evidence="1">Multi-pass membrane protein</topology>
    </subcellularLocation>
</comment>
<name>A0A410E169_9CLOT</name>
<keyword evidence="7" id="KW-1185">Reference proteome</keyword>
<evidence type="ECO:0000313" key="6">
    <source>
        <dbReference type="EMBL" id="QAA35031.1"/>
    </source>
</evidence>
<dbReference type="KEGG" id="cmah:C1I91_27165"/>
<feature type="transmembrane region" description="Helical" evidence="5">
    <location>
        <begin position="448"/>
        <end position="467"/>
    </location>
</feature>
<keyword evidence="4 5" id="KW-0472">Membrane</keyword>
<keyword evidence="2 5" id="KW-0812">Transmembrane</keyword>
<feature type="transmembrane region" description="Helical" evidence="5">
    <location>
        <begin position="87"/>
        <end position="108"/>
    </location>
</feature>
<feature type="transmembrane region" description="Helical" evidence="5">
    <location>
        <begin position="114"/>
        <end position="133"/>
    </location>
</feature>
<evidence type="ECO:0000256" key="2">
    <source>
        <dbReference type="ARBA" id="ARBA00022692"/>
    </source>
</evidence>
<dbReference type="GO" id="GO:0016020">
    <property type="term" value="C:membrane"/>
    <property type="evidence" value="ECO:0007669"/>
    <property type="project" value="UniProtKB-SubCell"/>
</dbReference>
<protein>
    <submittedName>
        <fullName evidence="6">Flippase</fullName>
    </submittedName>
</protein>
<accession>A0A410E169</accession>
<dbReference type="OrthoDB" id="9815702at2"/>
<keyword evidence="3 5" id="KW-1133">Transmembrane helix</keyword>
<dbReference type="Proteomes" id="UP000286268">
    <property type="component" value="Chromosome"/>
</dbReference>
<evidence type="ECO:0000313" key="7">
    <source>
        <dbReference type="Proteomes" id="UP000286268"/>
    </source>
</evidence>
<feature type="transmembrane region" description="Helical" evidence="5">
    <location>
        <begin position="213"/>
        <end position="235"/>
    </location>
</feature>
<evidence type="ECO:0000256" key="4">
    <source>
        <dbReference type="ARBA" id="ARBA00023136"/>
    </source>
</evidence>
<reference evidence="6 7" key="1">
    <citation type="submission" date="2018-01" db="EMBL/GenBank/DDBJ databases">
        <title>Genome Sequencing and Assembly of Anaerobacter polyendosporus strain CT4.</title>
        <authorList>
            <person name="Tachaapaikoon C."/>
            <person name="Sutheeworapong S."/>
            <person name="Jenjaroenpun P."/>
            <person name="Wongsurawat T."/>
            <person name="Nookeaw I."/>
            <person name="Cheawchanlertfa P."/>
            <person name="Kosugi A."/>
            <person name="Cheevadhanarak S."/>
            <person name="Ratanakhanokchai K."/>
        </authorList>
    </citation>
    <scope>NUCLEOTIDE SEQUENCE [LARGE SCALE GENOMIC DNA]</scope>
    <source>
        <strain evidence="6 7">CT4</strain>
    </source>
</reference>
<feature type="transmembrane region" description="Helical" evidence="5">
    <location>
        <begin position="145"/>
        <end position="165"/>
    </location>
</feature>
<feature type="transmembrane region" description="Helical" evidence="5">
    <location>
        <begin position="12"/>
        <end position="32"/>
    </location>
</feature>
<evidence type="ECO:0000256" key="1">
    <source>
        <dbReference type="ARBA" id="ARBA00004141"/>
    </source>
</evidence>
<evidence type="ECO:0000256" key="3">
    <source>
        <dbReference type="ARBA" id="ARBA00022989"/>
    </source>
</evidence>
<dbReference type="PANTHER" id="PTHR43424:SF1">
    <property type="entry name" value="LOCUS PUTATIVE PROTEIN 1-RELATED"/>
    <property type="match status" value="1"/>
</dbReference>
<dbReference type="InterPro" id="IPR002797">
    <property type="entry name" value="Polysacc_synth"/>
</dbReference>
<organism evidence="6 7">
    <name type="scientific">Clostridium manihotivorum</name>
    <dbReference type="NCBI Taxonomy" id="2320868"/>
    <lineage>
        <taxon>Bacteria</taxon>
        <taxon>Bacillati</taxon>
        <taxon>Bacillota</taxon>
        <taxon>Clostridia</taxon>
        <taxon>Eubacteriales</taxon>
        <taxon>Clostridiaceae</taxon>
        <taxon>Clostridium</taxon>
    </lineage>
</organism>
<feature type="transmembrane region" description="Helical" evidence="5">
    <location>
        <begin position="325"/>
        <end position="345"/>
    </location>
</feature>
<feature type="transmembrane region" description="Helical" evidence="5">
    <location>
        <begin position="171"/>
        <end position="193"/>
    </location>
</feature>
<dbReference type="InterPro" id="IPR052556">
    <property type="entry name" value="PolySynth_Transporter"/>
</dbReference>
<dbReference type="Pfam" id="PF01943">
    <property type="entry name" value="Polysacc_synt"/>
    <property type="match status" value="1"/>
</dbReference>
<feature type="transmembrane region" description="Helical" evidence="5">
    <location>
        <begin position="294"/>
        <end position="319"/>
    </location>
</feature>
<feature type="transmembrane region" description="Helical" evidence="5">
    <location>
        <begin position="44"/>
        <end position="66"/>
    </location>
</feature>
<feature type="transmembrane region" description="Helical" evidence="5">
    <location>
        <begin position="424"/>
        <end position="442"/>
    </location>
</feature>
<feature type="transmembrane region" description="Helical" evidence="5">
    <location>
        <begin position="255"/>
        <end position="273"/>
    </location>
</feature>
<sequence length="485" mass="55616">MTSKNSITKNIFYKSLLTIFNMIIPLIIGPYASRIIGPTYMGRVYFSESIYTYFLIFATFGIYNYGLREISRIRDDKEKSSKLFSSLFVIGMLSNLLVIIVYLLFVFIKFSNQPQFLVLLIYGFTLFSNVFYVEWMCEATESYRFITIKTIIIRSIYVIFLLILVRNPTDYIKYAALNSLLTFINYLASFIYIKKGISFNFSELDLKKHLKPLFIIVIMSNASILFTQLDKILLGSYAGETSVGYYNTSQMLGSMINYLLLSIVLVSIPRLSNVLASQGRDAYEYLLNKIARTYLLLLLPTSIGVLVLSKEIILLLFGIKFAQSIPVLQVFSIYMIATGLDYLLVNSIFYVHRREKLAMLLVALLGLLNFILKVILIKLNLLDHVSAIFTTTISTWILVIAEYTVIKLKLKVKVSLLTFDKFKYLVISLLFIPITLIIKLYLHKFILIILASIIINASLYGVILLLTKDEVVLDILIKLKLIKHN</sequence>
<dbReference type="PANTHER" id="PTHR43424">
    <property type="entry name" value="LOCUS PUTATIVE PROTEIN 1-RELATED"/>
    <property type="match status" value="1"/>
</dbReference>
<proteinExistence type="predicted"/>
<dbReference type="AlphaFoldDB" id="A0A410E169"/>
<feature type="transmembrane region" description="Helical" evidence="5">
    <location>
        <begin position="357"/>
        <end position="379"/>
    </location>
</feature>
<evidence type="ECO:0000256" key="5">
    <source>
        <dbReference type="SAM" id="Phobius"/>
    </source>
</evidence>